<protein>
    <recommendedName>
        <fullName evidence="4">Silver efflux pump</fullName>
    </recommendedName>
</protein>
<feature type="signal peptide" evidence="1">
    <location>
        <begin position="1"/>
        <end position="30"/>
    </location>
</feature>
<proteinExistence type="predicted"/>
<sequence length="88" mass="8854">MSKKKLTGLAIATAAAGLFATAMIPATAVAAEGGMVHCTGVNACKGKSDCKTADNACKGMNSCKGKGFVALSEKECKDKGGKIEAEKK</sequence>
<name>A0A1F6UMW0_9PROT</name>
<keyword evidence="1" id="KW-0732">Signal</keyword>
<reference evidence="2 3" key="1">
    <citation type="journal article" date="2016" name="Nat. Commun.">
        <title>Thousands of microbial genomes shed light on interconnected biogeochemical processes in an aquifer system.</title>
        <authorList>
            <person name="Anantharaman K."/>
            <person name="Brown C.T."/>
            <person name="Hug L.A."/>
            <person name="Sharon I."/>
            <person name="Castelle C.J."/>
            <person name="Probst A.J."/>
            <person name="Thomas B.C."/>
            <person name="Singh A."/>
            <person name="Wilkins M.J."/>
            <person name="Karaoz U."/>
            <person name="Brodie E.L."/>
            <person name="Williams K.H."/>
            <person name="Hubbard S.S."/>
            <person name="Banfield J.F."/>
        </authorList>
    </citation>
    <scope>NUCLEOTIDE SEQUENCE [LARGE SCALE GENOMIC DNA]</scope>
</reference>
<evidence type="ECO:0000256" key="1">
    <source>
        <dbReference type="SAM" id="SignalP"/>
    </source>
</evidence>
<organism evidence="2 3">
    <name type="scientific">Candidatus Muproteobacteria bacterium RBG_19FT_COMBO_61_10</name>
    <dbReference type="NCBI Taxonomy" id="1817761"/>
    <lineage>
        <taxon>Bacteria</taxon>
        <taxon>Pseudomonadati</taxon>
        <taxon>Pseudomonadota</taxon>
        <taxon>Candidatus Muproteobacteria</taxon>
    </lineage>
</organism>
<evidence type="ECO:0000313" key="3">
    <source>
        <dbReference type="Proteomes" id="UP000177950"/>
    </source>
</evidence>
<accession>A0A1F6UMW0</accession>
<dbReference type="Proteomes" id="UP000177950">
    <property type="component" value="Unassembled WGS sequence"/>
</dbReference>
<comment type="caution">
    <text evidence="2">The sequence shown here is derived from an EMBL/GenBank/DDBJ whole genome shotgun (WGS) entry which is preliminary data.</text>
</comment>
<gene>
    <name evidence="2" type="ORF">A2V58_02085</name>
</gene>
<evidence type="ECO:0000313" key="2">
    <source>
        <dbReference type="EMBL" id="OGI58676.1"/>
    </source>
</evidence>
<dbReference type="EMBL" id="MFSV01000060">
    <property type="protein sequence ID" value="OGI58676.1"/>
    <property type="molecule type" value="Genomic_DNA"/>
</dbReference>
<feature type="chain" id="PRO_5009527040" description="Silver efflux pump" evidence="1">
    <location>
        <begin position="31"/>
        <end position="88"/>
    </location>
</feature>
<evidence type="ECO:0008006" key="4">
    <source>
        <dbReference type="Google" id="ProtNLM"/>
    </source>
</evidence>
<dbReference type="AlphaFoldDB" id="A0A1F6UMW0"/>